<keyword evidence="1" id="KW-0472">Membrane</keyword>
<comment type="caution">
    <text evidence="2">The sequence shown here is derived from an EMBL/GenBank/DDBJ whole genome shotgun (WGS) entry which is preliminary data.</text>
</comment>
<sequence>MSDTDSFIEEVTEEVRRDKLFALMKKYGWIAAVAVVAIVGGAAYKEWTKAQNTAAAQKLGDDVVAALESDSAEARAAALAGVQSNSPAATALVAMLRAAQLAEAGDTQGAVALLDSVASNGEMPMIYRQVASFKSLLVQGNGLDAAERRVRLEGLMQTSVTLRLPAEEQLALLDIQEGKSADAIERLQRIIADAEVTEDLRRRASQLIVSLGGELQPASQSGN</sequence>
<dbReference type="RefSeq" id="WP_136340065.1">
    <property type="nucleotide sequence ID" value="NZ_SSMD01000007.1"/>
</dbReference>
<dbReference type="OrthoDB" id="7173339at2"/>
<gene>
    <name evidence="2" type="ORF">E7681_14685</name>
</gene>
<organism evidence="2 3">
    <name type="scientific">Thalassobius vesicularis</name>
    <dbReference type="NCBI Taxonomy" id="1294297"/>
    <lineage>
        <taxon>Bacteria</taxon>
        <taxon>Pseudomonadati</taxon>
        <taxon>Pseudomonadota</taxon>
        <taxon>Alphaproteobacteria</taxon>
        <taxon>Rhodobacterales</taxon>
        <taxon>Roseobacteraceae</taxon>
        <taxon>Thalassovita</taxon>
    </lineage>
</organism>
<protein>
    <recommendedName>
        <fullName evidence="4">Tetratricopeptide repeat protein</fullName>
    </recommendedName>
</protein>
<evidence type="ECO:0000256" key="1">
    <source>
        <dbReference type="SAM" id="Phobius"/>
    </source>
</evidence>
<name>A0A4S3M6T4_9RHOB</name>
<evidence type="ECO:0000313" key="2">
    <source>
        <dbReference type="EMBL" id="THD72667.1"/>
    </source>
</evidence>
<evidence type="ECO:0000313" key="3">
    <source>
        <dbReference type="Proteomes" id="UP000306113"/>
    </source>
</evidence>
<keyword evidence="3" id="KW-1185">Reference proteome</keyword>
<keyword evidence="1" id="KW-0812">Transmembrane</keyword>
<proteinExistence type="predicted"/>
<dbReference type="AlphaFoldDB" id="A0A4S3M6T4"/>
<evidence type="ECO:0008006" key="4">
    <source>
        <dbReference type="Google" id="ProtNLM"/>
    </source>
</evidence>
<accession>A0A4S3M6T4</accession>
<keyword evidence="1" id="KW-1133">Transmembrane helix</keyword>
<dbReference type="EMBL" id="SSMD01000007">
    <property type="protein sequence ID" value="THD72667.1"/>
    <property type="molecule type" value="Genomic_DNA"/>
</dbReference>
<feature type="transmembrane region" description="Helical" evidence="1">
    <location>
        <begin position="27"/>
        <end position="44"/>
    </location>
</feature>
<reference evidence="2 3" key="1">
    <citation type="submission" date="2019-04" db="EMBL/GenBank/DDBJ databases">
        <title>Draft genome sequence of Youngimonas vesicularis.</title>
        <authorList>
            <person name="Hameed A."/>
        </authorList>
    </citation>
    <scope>NUCLEOTIDE SEQUENCE [LARGE SCALE GENOMIC DNA]</scope>
    <source>
        <strain evidence="2 3">CC-AMW-E</strain>
    </source>
</reference>
<dbReference type="Proteomes" id="UP000306113">
    <property type="component" value="Unassembled WGS sequence"/>
</dbReference>